<gene>
    <name evidence="2" type="ORF">CO088_03090</name>
</gene>
<comment type="caution">
    <text evidence="2">The sequence shown here is derived from an EMBL/GenBank/DDBJ whole genome shotgun (WGS) entry which is preliminary data.</text>
</comment>
<dbReference type="Pfam" id="PF04607">
    <property type="entry name" value="RelA_SpoT"/>
    <property type="match status" value="1"/>
</dbReference>
<reference evidence="3" key="1">
    <citation type="submission" date="2017-09" db="EMBL/GenBank/DDBJ databases">
        <title>Depth-based differentiation of microbial function through sediment-hosted aquifers and enrichment of novel symbionts in the deep terrestrial subsurface.</title>
        <authorList>
            <person name="Probst A.J."/>
            <person name="Ladd B."/>
            <person name="Jarett J.K."/>
            <person name="Geller-Mcgrath D.E."/>
            <person name="Sieber C.M.K."/>
            <person name="Emerson J.B."/>
            <person name="Anantharaman K."/>
            <person name="Thomas B.C."/>
            <person name="Malmstrom R."/>
            <person name="Stieglmeier M."/>
            <person name="Klingl A."/>
            <person name="Woyke T."/>
            <person name="Ryan C.M."/>
            <person name="Banfield J.F."/>
        </authorList>
    </citation>
    <scope>NUCLEOTIDE SEQUENCE [LARGE SCALE GENOMIC DNA]</scope>
</reference>
<dbReference type="PANTHER" id="PTHR41773:SF1">
    <property type="entry name" value="RELA_SPOT DOMAIN-CONTAINING PROTEIN"/>
    <property type="match status" value="1"/>
</dbReference>
<dbReference type="Gene3D" id="3.30.460.10">
    <property type="entry name" value="Beta Polymerase, domain 2"/>
    <property type="match status" value="1"/>
</dbReference>
<dbReference type="InterPro" id="IPR007685">
    <property type="entry name" value="RelA_SpoT"/>
</dbReference>
<evidence type="ECO:0000313" key="3">
    <source>
        <dbReference type="Proteomes" id="UP000229236"/>
    </source>
</evidence>
<dbReference type="CDD" id="cd05399">
    <property type="entry name" value="NT_Rel-Spo_like"/>
    <property type="match status" value="1"/>
</dbReference>
<dbReference type="GO" id="GO:0015969">
    <property type="term" value="P:guanosine tetraphosphate metabolic process"/>
    <property type="evidence" value="ECO:0007669"/>
    <property type="project" value="InterPro"/>
</dbReference>
<evidence type="ECO:0000313" key="2">
    <source>
        <dbReference type="EMBL" id="PJB82607.1"/>
    </source>
</evidence>
<dbReference type="SUPFAM" id="SSF81301">
    <property type="entry name" value="Nucleotidyltransferase"/>
    <property type="match status" value="1"/>
</dbReference>
<dbReference type="EMBL" id="PFTM01000056">
    <property type="protein sequence ID" value="PJB82607.1"/>
    <property type="molecule type" value="Genomic_DNA"/>
</dbReference>
<dbReference type="AlphaFoldDB" id="A0A2M8D6P4"/>
<dbReference type="Proteomes" id="UP000229236">
    <property type="component" value="Unassembled WGS sequence"/>
</dbReference>
<dbReference type="SMART" id="SM00954">
    <property type="entry name" value="RelA_SpoT"/>
    <property type="match status" value="1"/>
</dbReference>
<dbReference type="InterPro" id="IPR043519">
    <property type="entry name" value="NT_sf"/>
</dbReference>
<name>A0A2M8D6P4_9BACT</name>
<dbReference type="PANTHER" id="PTHR41773">
    <property type="entry name" value="GTP PYROPHOSPHATASE-RELATED"/>
    <property type="match status" value="1"/>
</dbReference>
<protein>
    <recommendedName>
        <fullName evidence="1">RelA/SpoT domain-containing protein</fullName>
    </recommendedName>
</protein>
<evidence type="ECO:0000259" key="1">
    <source>
        <dbReference type="SMART" id="SM00954"/>
    </source>
</evidence>
<feature type="domain" description="RelA/SpoT" evidence="1">
    <location>
        <begin position="13"/>
        <end position="151"/>
    </location>
</feature>
<sequence>MSDMASFRQVSNKRPWHLLAKIVRKKIKDPEREITVHNYKSVVTDLIGIRALHLFKEDWVFIHKFIEMSWETSEEPIAYIRQGDTGPHIDEYKKFNCDVKLHPYGYRSVYYLVEVAPSKNRYTAEIQVRTIFEEGWSEIDHTIKYPNNIGNSLLDKFLDAFNILAGSSDHMGSFVRHLKYDLLKGTEKIEECEKLLEENTATINELKKRVAGTIGMLNFKIRKVEAQMGILSSREVVAESFEEYFAKIKDTAFTFELTLATDPEEAARLLESTEHRLERLGKLLEMTIEEQVIGESESDTSEEDMIRSYKKNVIYFIHNIKILADMEEGMGQRTLVGAIHEQEETQMKVRDAVNDMRRRRGLVKFLIGPKYGSIRSLYAAVDANETRMVSLTSAVNSIADHEVAFALEKQIIYLLDRTINCGRLSPKMSIV</sequence>
<proteinExistence type="predicted"/>
<accession>A0A2M8D6P4</accession>
<organism evidence="2 3">
    <name type="scientific">Candidatus Yonathbacteria bacterium CG_4_9_14_0_8_um_filter_46_47</name>
    <dbReference type="NCBI Taxonomy" id="1975106"/>
    <lineage>
        <taxon>Bacteria</taxon>
        <taxon>Candidatus Yonathiibacteriota</taxon>
    </lineage>
</organism>